<protein>
    <submittedName>
        <fullName evidence="1">Uncharacterized protein</fullName>
    </submittedName>
</protein>
<reference evidence="1" key="1">
    <citation type="journal article" date="2023" name="bioRxiv">
        <title>Scaffold-level genome assemblies of two parasitoid biocontrol wasps reveal the parthenogenesis mechanism and an associated novel virus.</title>
        <authorList>
            <person name="Inwood S."/>
            <person name="Skelly J."/>
            <person name="Guhlin J."/>
            <person name="Harrop T."/>
            <person name="Goldson S."/>
            <person name="Dearden P."/>
        </authorList>
    </citation>
    <scope>NUCLEOTIDE SEQUENCE</scope>
    <source>
        <strain evidence="1">Irish</strain>
        <tissue evidence="1">Whole body</tissue>
    </source>
</reference>
<proteinExistence type="predicted"/>
<keyword evidence="2" id="KW-1185">Reference proteome</keyword>
<dbReference type="AlphaFoldDB" id="A0AA39C4U3"/>
<organism evidence="1 2">
    <name type="scientific">Microctonus aethiopoides</name>
    <dbReference type="NCBI Taxonomy" id="144406"/>
    <lineage>
        <taxon>Eukaryota</taxon>
        <taxon>Metazoa</taxon>
        <taxon>Ecdysozoa</taxon>
        <taxon>Arthropoda</taxon>
        <taxon>Hexapoda</taxon>
        <taxon>Insecta</taxon>
        <taxon>Pterygota</taxon>
        <taxon>Neoptera</taxon>
        <taxon>Endopterygota</taxon>
        <taxon>Hymenoptera</taxon>
        <taxon>Apocrita</taxon>
        <taxon>Ichneumonoidea</taxon>
        <taxon>Braconidae</taxon>
        <taxon>Euphorinae</taxon>
        <taxon>Microctonus</taxon>
    </lineage>
</organism>
<comment type="caution">
    <text evidence="1">The sequence shown here is derived from an EMBL/GenBank/DDBJ whole genome shotgun (WGS) entry which is preliminary data.</text>
</comment>
<dbReference type="EMBL" id="JAQQBS010001425">
    <property type="protein sequence ID" value="KAK0157926.1"/>
    <property type="molecule type" value="Genomic_DNA"/>
</dbReference>
<sequence length="159" mass="18192">MKMSSSNSKNEEIPRIAGKYSVNKAIGLLRTRINKSSKRKMENDDEKQIKVDNYCAANLIESARKKTNVPAGFSHSYAMLEMRNALMESNWSAMQEIYPLLLKCYHGESVSWRYIFLIHLCSPASDLSQFQEFIEMCLGSESLNPNLLEKLMSLKNIES</sequence>
<evidence type="ECO:0000313" key="2">
    <source>
        <dbReference type="Proteomes" id="UP001168990"/>
    </source>
</evidence>
<evidence type="ECO:0000313" key="1">
    <source>
        <dbReference type="EMBL" id="KAK0157926.1"/>
    </source>
</evidence>
<dbReference type="Proteomes" id="UP001168990">
    <property type="component" value="Unassembled WGS sequence"/>
</dbReference>
<name>A0AA39C4U3_9HYME</name>
<reference evidence="1" key="2">
    <citation type="submission" date="2023-03" db="EMBL/GenBank/DDBJ databases">
        <authorList>
            <person name="Inwood S.N."/>
            <person name="Skelly J.G."/>
            <person name="Guhlin J."/>
            <person name="Harrop T.W.R."/>
            <person name="Goldson S.G."/>
            <person name="Dearden P.K."/>
        </authorList>
    </citation>
    <scope>NUCLEOTIDE SEQUENCE</scope>
    <source>
        <strain evidence="1">Irish</strain>
        <tissue evidence="1">Whole body</tissue>
    </source>
</reference>
<gene>
    <name evidence="1" type="ORF">PV328_011611</name>
</gene>
<accession>A0AA39C4U3</accession>